<evidence type="ECO:0000256" key="12">
    <source>
        <dbReference type="ARBA" id="ARBA00049339"/>
    </source>
</evidence>
<dbReference type="PhylomeDB" id="K6UEV7"/>
<keyword evidence="9 13" id="KW-0648">Protein biosynthesis</keyword>
<dbReference type="SUPFAM" id="SSF52374">
    <property type="entry name" value="Nucleotidylyl transferase"/>
    <property type="match status" value="1"/>
</dbReference>
<evidence type="ECO:0000256" key="2">
    <source>
        <dbReference type="ARBA" id="ARBA00005594"/>
    </source>
</evidence>
<organism evidence="16 17">
    <name type="scientific">Plasmodium cynomolgi (strain B)</name>
    <dbReference type="NCBI Taxonomy" id="1120755"/>
    <lineage>
        <taxon>Eukaryota</taxon>
        <taxon>Sar</taxon>
        <taxon>Alveolata</taxon>
        <taxon>Apicomplexa</taxon>
        <taxon>Aconoidasida</taxon>
        <taxon>Haemosporida</taxon>
        <taxon>Plasmodiidae</taxon>
        <taxon>Plasmodium</taxon>
        <taxon>Plasmodium (Plasmodium)</taxon>
    </lineage>
</organism>
<feature type="domain" description="DALR anticodon binding" evidence="14">
    <location>
        <begin position="485"/>
        <end position="599"/>
    </location>
</feature>
<dbReference type="InterPro" id="IPR001278">
    <property type="entry name" value="Arg-tRNA-ligase"/>
</dbReference>
<protein>
    <recommendedName>
        <fullName evidence="4">arginine--tRNA ligase</fullName>
        <ecNumber evidence="4">6.1.1.19</ecNumber>
    </recommendedName>
    <alternativeName>
        <fullName evidence="11">Arginyl-tRNA synthetase</fullName>
    </alternativeName>
</protein>
<evidence type="ECO:0000259" key="14">
    <source>
        <dbReference type="SMART" id="SM00836"/>
    </source>
</evidence>
<evidence type="ECO:0000313" key="17">
    <source>
        <dbReference type="Proteomes" id="UP000006319"/>
    </source>
</evidence>
<keyword evidence="5" id="KW-0963">Cytoplasm</keyword>
<evidence type="ECO:0000256" key="6">
    <source>
        <dbReference type="ARBA" id="ARBA00022598"/>
    </source>
</evidence>
<dbReference type="EMBL" id="DF157106">
    <property type="protein sequence ID" value="GAB69021.1"/>
    <property type="molecule type" value="Genomic_DNA"/>
</dbReference>
<dbReference type="InterPro" id="IPR036695">
    <property type="entry name" value="Arg-tRNA-synth_N_sf"/>
</dbReference>
<dbReference type="Pfam" id="PF03485">
    <property type="entry name" value="Arg_tRNA_synt_N"/>
    <property type="match status" value="1"/>
</dbReference>
<evidence type="ECO:0000313" key="16">
    <source>
        <dbReference type="EMBL" id="GAB69021.1"/>
    </source>
</evidence>
<dbReference type="VEuPathDB" id="PlasmoDB:PCYB_144490"/>
<evidence type="ECO:0000256" key="8">
    <source>
        <dbReference type="ARBA" id="ARBA00022840"/>
    </source>
</evidence>
<comment type="similarity">
    <text evidence="2 13">Belongs to the class-I aminoacyl-tRNA synthetase family.</text>
</comment>
<evidence type="ECO:0000256" key="4">
    <source>
        <dbReference type="ARBA" id="ARBA00012837"/>
    </source>
</evidence>
<dbReference type="Gene3D" id="3.40.50.620">
    <property type="entry name" value="HUPs"/>
    <property type="match status" value="1"/>
</dbReference>
<dbReference type="InterPro" id="IPR009080">
    <property type="entry name" value="tRNAsynth_Ia_anticodon-bd"/>
</dbReference>
<dbReference type="InterPro" id="IPR005148">
    <property type="entry name" value="Arg-tRNA-synth_N"/>
</dbReference>
<keyword evidence="7 13" id="KW-0547">Nucleotide-binding</keyword>
<dbReference type="SMART" id="SM00836">
    <property type="entry name" value="DALR_1"/>
    <property type="match status" value="1"/>
</dbReference>
<dbReference type="Pfam" id="PF05746">
    <property type="entry name" value="DALR_1"/>
    <property type="match status" value="1"/>
</dbReference>
<dbReference type="eggNOG" id="KOG4426">
    <property type="taxonomic scope" value="Eukaryota"/>
</dbReference>
<name>K6UEV7_PLACD</name>
<dbReference type="RefSeq" id="XP_004224968.1">
    <property type="nucleotide sequence ID" value="XM_004224920.1"/>
</dbReference>
<dbReference type="InterPro" id="IPR014729">
    <property type="entry name" value="Rossmann-like_a/b/a_fold"/>
</dbReference>
<evidence type="ECO:0000256" key="1">
    <source>
        <dbReference type="ARBA" id="ARBA00004496"/>
    </source>
</evidence>
<sequence length="599" mass="69156">MDCLIKKIKQVFQHSIQKCFPSISEEVVVTYANAKFGHFQCKRANACITYARNNAINIFKNHGKELNVESAQKLSQMIIENISENFFEEIKSSPQGFITVKLSKEYIEKSLLKLYKNNKIEISVNINEVKGVNDGDYKKVLVDFSSPNIAKEMHVGHLRSTILGDSICKIFEFLNVETLRVNHVGDWGTQFGMIINYIFSNYPNYKENMPDLTNLTSLYQEAKKMYDADKEFEKNAKNYAIKLQNNDEDCVFIWKKLCESSKKEFDKLYKILDINLEYVGESYYISMISSVLQMLKDEQLLTNVGDAICYQSEKFNVPLFLQKSNGGFGYDSTDVAALHYRLKKLNSDCIIYVTDNGQLSHFETIFDLAKKAKWTSEKTKLVHVGFGLVLNADNKKFKTRSGTTIKLINLINEGTERAKKDLLERIQLKSEEEKSYFKGIDIDQLSEQLCVSAIKYFDIKQHRNSDYKFSYDNMLNVKGNTGLYIIYAYSRMCSIFRKCSVDMDELSKDELNLVSPYEVNLGLHILKFPDVFYFILKNMLIHKLAEYTYELTTIFTAFYENCKVLNSENEKTRLILCAIAKSLLQICLKLLGLNAIEKL</sequence>
<dbReference type="SMART" id="SM01016">
    <property type="entry name" value="Arg_tRNA_synt_N"/>
    <property type="match status" value="1"/>
</dbReference>
<evidence type="ECO:0000256" key="7">
    <source>
        <dbReference type="ARBA" id="ARBA00022741"/>
    </source>
</evidence>
<dbReference type="Proteomes" id="UP000006319">
    <property type="component" value="Chromosome 14"/>
</dbReference>
<keyword evidence="8 13" id="KW-0067">ATP-binding</keyword>
<dbReference type="Gene3D" id="3.30.1360.70">
    <property type="entry name" value="Arginyl tRNA synthetase N-terminal domain"/>
    <property type="match status" value="1"/>
</dbReference>
<keyword evidence="17" id="KW-1185">Reference proteome</keyword>
<dbReference type="PANTHER" id="PTHR11956">
    <property type="entry name" value="ARGINYL-TRNA SYNTHETASE"/>
    <property type="match status" value="1"/>
</dbReference>
<evidence type="ECO:0000256" key="5">
    <source>
        <dbReference type="ARBA" id="ARBA00022490"/>
    </source>
</evidence>
<proteinExistence type="inferred from homology"/>
<dbReference type="Pfam" id="PF00750">
    <property type="entry name" value="tRNA-synt_1d"/>
    <property type="match status" value="1"/>
</dbReference>
<dbReference type="PROSITE" id="PS00178">
    <property type="entry name" value="AA_TRNA_LIGASE_I"/>
    <property type="match status" value="1"/>
</dbReference>
<dbReference type="InterPro" id="IPR008909">
    <property type="entry name" value="DALR_anticod-bd"/>
</dbReference>
<dbReference type="SUPFAM" id="SSF47323">
    <property type="entry name" value="Anticodon-binding domain of a subclass of class I aminoacyl-tRNA synthetases"/>
    <property type="match status" value="1"/>
</dbReference>
<dbReference type="KEGG" id="pcy:PCYB_144490"/>
<dbReference type="FunFam" id="1.10.730.10:FF:000006">
    <property type="entry name" value="Arginyl-tRNA synthetase 2, mitochondrial"/>
    <property type="match status" value="1"/>
</dbReference>
<reference evidence="16 17" key="1">
    <citation type="journal article" date="2012" name="Nat. Genet.">
        <title>Plasmodium cynomolgi genome sequences provide insight into Plasmodium vivax and the monkey malaria clade.</title>
        <authorList>
            <person name="Tachibana S."/>
            <person name="Sullivan S.A."/>
            <person name="Kawai S."/>
            <person name="Nakamura S."/>
            <person name="Kim H.R."/>
            <person name="Goto N."/>
            <person name="Arisue N."/>
            <person name="Palacpac N.M.Q."/>
            <person name="Honma H."/>
            <person name="Yagi M."/>
            <person name="Tougan T."/>
            <person name="Katakai Y."/>
            <person name="Kaneko O."/>
            <person name="Mita T."/>
            <person name="Kita K."/>
            <person name="Yasutomi Y."/>
            <person name="Sutton P.L."/>
            <person name="Shakhbatyan R."/>
            <person name="Horii T."/>
            <person name="Yasunaga T."/>
            <person name="Barnwell J.W."/>
            <person name="Escalante A.A."/>
            <person name="Carlton J.M."/>
            <person name="Tanabe K."/>
        </authorList>
    </citation>
    <scope>NUCLEOTIDE SEQUENCE [LARGE SCALE GENOMIC DNA]</scope>
    <source>
        <strain evidence="16 17">B</strain>
    </source>
</reference>
<evidence type="ECO:0000256" key="9">
    <source>
        <dbReference type="ARBA" id="ARBA00022917"/>
    </source>
</evidence>
<dbReference type="GO" id="GO:0005524">
    <property type="term" value="F:ATP binding"/>
    <property type="evidence" value="ECO:0007669"/>
    <property type="project" value="UniProtKB-KW"/>
</dbReference>
<comment type="subunit">
    <text evidence="3">Monomer.</text>
</comment>
<evidence type="ECO:0000256" key="3">
    <source>
        <dbReference type="ARBA" id="ARBA00011245"/>
    </source>
</evidence>
<comment type="subcellular location">
    <subcellularLocation>
        <location evidence="1">Cytoplasm</location>
    </subcellularLocation>
</comment>
<dbReference type="GO" id="GO:0005737">
    <property type="term" value="C:cytoplasm"/>
    <property type="evidence" value="ECO:0007669"/>
    <property type="project" value="UniProtKB-SubCell"/>
</dbReference>
<evidence type="ECO:0000259" key="15">
    <source>
        <dbReference type="SMART" id="SM01016"/>
    </source>
</evidence>
<dbReference type="InterPro" id="IPR001412">
    <property type="entry name" value="aa-tRNA-synth_I_CS"/>
</dbReference>
<dbReference type="OrthoDB" id="68056at2759"/>
<accession>K6UEV7</accession>
<dbReference type="Gene3D" id="1.10.730.10">
    <property type="entry name" value="Isoleucyl-tRNA Synthetase, Domain 1"/>
    <property type="match status" value="1"/>
</dbReference>
<dbReference type="InterPro" id="IPR035684">
    <property type="entry name" value="ArgRS_core"/>
</dbReference>
<evidence type="ECO:0000256" key="10">
    <source>
        <dbReference type="ARBA" id="ARBA00023146"/>
    </source>
</evidence>
<dbReference type="AlphaFoldDB" id="K6UEV7"/>
<dbReference type="GeneID" id="14695403"/>
<dbReference type="GO" id="GO:0006420">
    <property type="term" value="P:arginyl-tRNA aminoacylation"/>
    <property type="evidence" value="ECO:0007669"/>
    <property type="project" value="InterPro"/>
</dbReference>
<evidence type="ECO:0000256" key="13">
    <source>
        <dbReference type="RuleBase" id="RU363038"/>
    </source>
</evidence>
<feature type="domain" description="Arginyl tRNA synthetase N-terminal" evidence="15">
    <location>
        <begin position="6"/>
        <end position="102"/>
    </location>
</feature>
<gene>
    <name evidence="16" type="ORF">PCYB_144490</name>
</gene>
<dbReference type="PANTHER" id="PTHR11956:SF5">
    <property type="entry name" value="ARGININE--TRNA LIGASE, CYTOPLASMIC"/>
    <property type="match status" value="1"/>
</dbReference>
<keyword evidence="10 13" id="KW-0030">Aminoacyl-tRNA synthetase</keyword>
<evidence type="ECO:0000256" key="11">
    <source>
        <dbReference type="ARBA" id="ARBA00033033"/>
    </source>
</evidence>
<dbReference type="OMA" id="NKPLHLG"/>
<keyword evidence="6 13" id="KW-0436">Ligase</keyword>
<dbReference type="FunFam" id="3.40.50.620:FF:000116">
    <property type="entry name" value="Arginine--tRNA ligase"/>
    <property type="match status" value="1"/>
</dbReference>
<comment type="catalytic activity">
    <reaction evidence="12">
        <text>tRNA(Arg) + L-arginine + ATP = L-arginyl-tRNA(Arg) + AMP + diphosphate</text>
        <dbReference type="Rhea" id="RHEA:20301"/>
        <dbReference type="Rhea" id="RHEA-COMP:9658"/>
        <dbReference type="Rhea" id="RHEA-COMP:9673"/>
        <dbReference type="ChEBI" id="CHEBI:30616"/>
        <dbReference type="ChEBI" id="CHEBI:32682"/>
        <dbReference type="ChEBI" id="CHEBI:33019"/>
        <dbReference type="ChEBI" id="CHEBI:78442"/>
        <dbReference type="ChEBI" id="CHEBI:78513"/>
        <dbReference type="ChEBI" id="CHEBI:456215"/>
        <dbReference type="EC" id="6.1.1.19"/>
    </reaction>
</comment>
<dbReference type="GO" id="GO:0004814">
    <property type="term" value="F:arginine-tRNA ligase activity"/>
    <property type="evidence" value="ECO:0007669"/>
    <property type="project" value="UniProtKB-EC"/>
</dbReference>
<dbReference type="EC" id="6.1.1.19" evidence="4"/>
<dbReference type="PRINTS" id="PR01038">
    <property type="entry name" value="TRNASYNTHARG"/>
</dbReference>
<dbReference type="NCBIfam" id="TIGR00456">
    <property type="entry name" value="argS"/>
    <property type="match status" value="1"/>
</dbReference>